<sequence length="296" mass="32211">FFLSGACRFRKSSSPSSFFFFYLSSHLLFPVNMLVLLDSAELHRRSSQFKEAVRWSGKAARLRSGWCGGRPTFWIKGLVGSSFSFSSPACPCCRRARGSVGVLLHLRSTSLRSGVANGGVVDLRWFGLLSGSQRRRVRKVFPSALSPDGQSFAVWARWDPSSHHRRKLWVSSSGRVPHPSVFCSGFALVNRSAFCSSGSGSRLCLAVVSLLLRFIPTFLRIEAMLFPLQCKGLGLLGALLQFLLLGLALSIGGLGLLGALLQFLLLGLALSIGVTALARLVETGPMLLLLDEFLNS</sequence>
<keyword evidence="1" id="KW-0812">Transmembrane</keyword>
<keyword evidence="3" id="KW-1185">Reference proteome</keyword>
<evidence type="ECO:0000313" key="3">
    <source>
        <dbReference type="Proteomes" id="UP000824890"/>
    </source>
</evidence>
<protein>
    <recommendedName>
        <fullName evidence="4">Transmembrane protein</fullName>
    </recommendedName>
</protein>
<gene>
    <name evidence="2" type="ORF">HID58_066755</name>
</gene>
<organism evidence="2 3">
    <name type="scientific">Brassica napus</name>
    <name type="common">Rape</name>
    <dbReference type="NCBI Taxonomy" id="3708"/>
    <lineage>
        <taxon>Eukaryota</taxon>
        <taxon>Viridiplantae</taxon>
        <taxon>Streptophyta</taxon>
        <taxon>Embryophyta</taxon>
        <taxon>Tracheophyta</taxon>
        <taxon>Spermatophyta</taxon>
        <taxon>Magnoliopsida</taxon>
        <taxon>eudicotyledons</taxon>
        <taxon>Gunneridae</taxon>
        <taxon>Pentapetalae</taxon>
        <taxon>rosids</taxon>
        <taxon>malvids</taxon>
        <taxon>Brassicales</taxon>
        <taxon>Brassicaceae</taxon>
        <taxon>Brassiceae</taxon>
        <taxon>Brassica</taxon>
    </lineage>
</organism>
<dbReference type="Proteomes" id="UP000824890">
    <property type="component" value="Unassembled WGS sequence"/>
</dbReference>
<reference evidence="2 3" key="1">
    <citation type="submission" date="2021-05" db="EMBL/GenBank/DDBJ databases">
        <title>Genome Assembly of Synthetic Allotetraploid Brassica napus Reveals Homoeologous Exchanges between Subgenomes.</title>
        <authorList>
            <person name="Davis J.T."/>
        </authorList>
    </citation>
    <scope>NUCLEOTIDE SEQUENCE [LARGE SCALE GENOMIC DNA]</scope>
    <source>
        <strain evidence="3">cv. Da-Ae</strain>
        <tissue evidence="2">Seedling</tissue>
    </source>
</reference>
<evidence type="ECO:0000313" key="2">
    <source>
        <dbReference type="EMBL" id="KAH0879361.1"/>
    </source>
</evidence>
<feature type="transmembrane region" description="Helical" evidence="1">
    <location>
        <begin position="233"/>
        <end position="256"/>
    </location>
</feature>
<keyword evidence="1" id="KW-1133">Transmembrane helix</keyword>
<keyword evidence="1" id="KW-0472">Membrane</keyword>
<name>A0ABQ7ZGM7_BRANA</name>
<evidence type="ECO:0000256" key="1">
    <source>
        <dbReference type="SAM" id="Phobius"/>
    </source>
</evidence>
<feature type="non-terminal residue" evidence="2">
    <location>
        <position position="1"/>
    </location>
</feature>
<accession>A0ABQ7ZGM7</accession>
<feature type="transmembrane region" description="Helical" evidence="1">
    <location>
        <begin position="263"/>
        <end position="281"/>
    </location>
</feature>
<comment type="caution">
    <text evidence="2">The sequence shown here is derived from an EMBL/GenBank/DDBJ whole genome shotgun (WGS) entry which is preliminary data.</text>
</comment>
<dbReference type="EMBL" id="JAGKQM010000015">
    <property type="protein sequence ID" value="KAH0879361.1"/>
    <property type="molecule type" value="Genomic_DNA"/>
</dbReference>
<proteinExistence type="predicted"/>
<feature type="transmembrane region" description="Helical" evidence="1">
    <location>
        <begin position="18"/>
        <end position="37"/>
    </location>
</feature>
<evidence type="ECO:0008006" key="4">
    <source>
        <dbReference type="Google" id="ProtNLM"/>
    </source>
</evidence>